<dbReference type="InterPro" id="IPR050197">
    <property type="entry name" value="Aldolase_class_II_sugar_metab"/>
</dbReference>
<keyword evidence="2" id="KW-0456">Lyase</keyword>
<evidence type="ECO:0000313" key="4">
    <source>
        <dbReference type="EMBL" id="PRY00819.1"/>
    </source>
</evidence>
<proteinExistence type="predicted"/>
<comment type="caution">
    <text evidence="4">The sequence shown here is derived from an EMBL/GenBank/DDBJ whole genome shotgun (WGS) entry which is preliminary data.</text>
</comment>
<organism evidence="4 5">
    <name type="scientific">Allonocardiopsis opalescens</name>
    <dbReference type="NCBI Taxonomy" id="1144618"/>
    <lineage>
        <taxon>Bacteria</taxon>
        <taxon>Bacillati</taxon>
        <taxon>Actinomycetota</taxon>
        <taxon>Actinomycetes</taxon>
        <taxon>Streptosporangiales</taxon>
        <taxon>Allonocardiopsis</taxon>
    </lineage>
</organism>
<reference evidence="4 5" key="1">
    <citation type="submission" date="2018-03" db="EMBL/GenBank/DDBJ databases">
        <title>Genomic Encyclopedia of Archaeal and Bacterial Type Strains, Phase II (KMG-II): from individual species to whole genera.</title>
        <authorList>
            <person name="Goeker M."/>
        </authorList>
    </citation>
    <scope>NUCLEOTIDE SEQUENCE [LARGE SCALE GENOMIC DNA]</scope>
    <source>
        <strain evidence="4 5">DSM 45601</strain>
    </source>
</reference>
<dbReference type="RefSeq" id="WP_106242902.1">
    <property type="nucleotide sequence ID" value="NZ_PVZC01000002.1"/>
</dbReference>
<keyword evidence="5" id="KW-1185">Reference proteome</keyword>
<dbReference type="EMBL" id="PVZC01000002">
    <property type="protein sequence ID" value="PRY00819.1"/>
    <property type="molecule type" value="Genomic_DNA"/>
</dbReference>
<dbReference type="GO" id="GO:0046872">
    <property type="term" value="F:metal ion binding"/>
    <property type="evidence" value="ECO:0007669"/>
    <property type="project" value="UniProtKB-KW"/>
</dbReference>
<protein>
    <submittedName>
        <fullName evidence="4">L-fuculose 1-phosphate aldolase</fullName>
    </submittedName>
</protein>
<dbReference type="SMART" id="SM01007">
    <property type="entry name" value="Aldolase_II"/>
    <property type="match status" value="1"/>
</dbReference>
<dbReference type="GO" id="GO:0016832">
    <property type="term" value="F:aldehyde-lyase activity"/>
    <property type="evidence" value="ECO:0007669"/>
    <property type="project" value="TreeGrafter"/>
</dbReference>
<dbReference type="PANTHER" id="PTHR22789:SF0">
    <property type="entry name" value="3-OXO-TETRONATE 4-PHOSPHATE DECARBOXYLASE-RELATED"/>
    <property type="match status" value="1"/>
</dbReference>
<dbReference type="AlphaFoldDB" id="A0A2T0QAC0"/>
<sequence length="221" mass="22895">MTGAADPAVLTEALRRELCATGRLLAAAGLVTGTSGNLSARLGELVVVTPAGVALDALEPDDCPVLDLAGNRLAGTLDPTSETSLHLGVYRTTFAGAAVHTHSRDAVAVASVRTELPPLHYTALALGGTVRVAPYATYGTPELAESVLTALDGKSAALMANHGALAIGPDLTRARDNAELLEWLCGVYIRASQLGEPRVLTEAELVAVIERSARPWRPEGT</sequence>
<dbReference type="InterPro" id="IPR001303">
    <property type="entry name" value="Aldolase_II/adducin_N"/>
</dbReference>
<dbReference type="Gene3D" id="3.40.225.10">
    <property type="entry name" value="Class II aldolase/adducin N-terminal domain"/>
    <property type="match status" value="1"/>
</dbReference>
<dbReference type="Pfam" id="PF00596">
    <property type="entry name" value="Aldolase_II"/>
    <property type="match status" value="1"/>
</dbReference>
<dbReference type="SUPFAM" id="SSF53639">
    <property type="entry name" value="AraD/HMP-PK domain-like"/>
    <property type="match status" value="1"/>
</dbReference>
<keyword evidence="1" id="KW-0479">Metal-binding</keyword>
<feature type="domain" description="Class II aldolase/adducin N-terminal" evidence="3">
    <location>
        <begin position="16"/>
        <end position="189"/>
    </location>
</feature>
<evidence type="ECO:0000259" key="3">
    <source>
        <dbReference type="SMART" id="SM01007"/>
    </source>
</evidence>
<evidence type="ECO:0000256" key="1">
    <source>
        <dbReference type="ARBA" id="ARBA00022723"/>
    </source>
</evidence>
<dbReference type="InterPro" id="IPR036409">
    <property type="entry name" value="Aldolase_II/adducin_N_sf"/>
</dbReference>
<name>A0A2T0QAC0_9ACTN</name>
<dbReference type="GO" id="GO:0019323">
    <property type="term" value="P:pentose catabolic process"/>
    <property type="evidence" value="ECO:0007669"/>
    <property type="project" value="TreeGrafter"/>
</dbReference>
<accession>A0A2T0QAC0</accession>
<dbReference type="OrthoDB" id="9786287at2"/>
<evidence type="ECO:0000256" key="2">
    <source>
        <dbReference type="ARBA" id="ARBA00023239"/>
    </source>
</evidence>
<dbReference type="Proteomes" id="UP000237846">
    <property type="component" value="Unassembled WGS sequence"/>
</dbReference>
<dbReference type="GO" id="GO:0005829">
    <property type="term" value="C:cytosol"/>
    <property type="evidence" value="ECO:0007669"/>
    <property type="project" value="TreeGrafter"/>
</dbReference>
<dbReference type="PANTHER" id="PTHR22789">
    <property type="entry name" value="FUCULOSE PHOSPHATE ALDOLASE"/>
    <property type="match status" value="1"/>
</dbReference>
<evidence type="ECO:0000313" key="5">
    <source>
        <dbReference type="Proteomes" id="UP000237846"/>
    </source>
</evidence>
<gene>
    <name evidence="4" type="ORF">CLV72_102451</name>
</gene>